<comment type="caution">
    <text evidence="2">The sequence shown here is derived from an EMBL/GenBank/DDBJ whole genome shotgun (WGS) entry which is preliminary data.</text>
</comment>
<feature type="compositionally biased region" description="Low complexity" evidence="1">
    <location>
        <begin position="433"/>
        <end position="463"/>
    </location>
</feature>
<feature type="region of interest" description="Disordered" evidence="1">
    <location>
        <begin position="496"/>
        <end position="525"/>
    </location>
</feature>
<feature type="region of interest" description="Disordered" evidence="1">
    <location>
        <begin position="41"/>
        <end position="126"/>
    </location>
</feature>
<keyword evidence="3" id="KW-1185">Reference proteome</keyword>
<protein>
    <submittedName>
        <fullName evidence="2">Uncharacterized protein</fullName>
    </submittedName>
</protein>
<accession>A0A8H3TMH3</accession>
<gene>
    <name evidence="2" type="ORF">NliqN6_0130</name>
</gene>
<feature type="region of interest" description="Disordered" evidence="1">
    <location>
        <begin position="245"/>
        <end position="275"/>
    </location>
</feature>
<dbReference type="Proteomes" id="UP000620104">
    <property type="component" value="Unassembled WGS sequence"/>
</dbReference>
<feature type="region of interest" description="Disordered" evidence="1">
    <location>
        <begin position="831"/>
        <end position="866"/>
    </location>
</feature>
<reference evidence="2" key="1">
    <citation type="submission" date="2020-07" db="EMBL/GenBank/DDBJ databases">
        <title>Draft Genome Sequence of a Deep-Sea Yeast, Naganishia (Cryptococcus) liquefaciens strain N6.</title>
        <authorList>
            <person name="Han Y.W."/>
            <person name="Kajitani R."/>
            <person name="Morimoto H."/>
            <person name="Parhat M."/>
            <person name="Tsubouchi H."/>
            <person name="Bakenova O."/>
            <person name="Ogata M."/>
            <person name="Argunhan B."/>
            <person name="Aoki R."/>
            <person name="Kajiwara S."/>
            <person name="Itoh T."/>
            <person name="Iwasaki H."/>
        </authorList>
    </citation>
    <scope>NUCLEOTIDE SEQUENCE</scope>
    <source>
        <strain evidence="2">N6</strain>
    </source>
</reference>
<sequence>MGRGKIKKVKPVSLQARKAAIAQQQQLQAQKAALERQIAEERSKQARLQREIEEKERLVRGLERAGAAQERQAGAGARVTGKQDSARVRGKASTEGSSSVTSAPTQPSPPPPPPPPPPPTTDSLVPISDKALSMLNHMLGNRGLMQRDPRTGAIDVVLNPETLAADPSLSEDDRGLLAGMNGMLGENALAAAAAAGAGVGAGNEANAETREALAEAMAAMKAAAHVAKALPLMMLKTAAQAMTANTSINPGSSTSPLNQTPPPPSLQPHLPAHEQPYVMGPHGQMMVDPAMMDEHLSEFRAMMEDPEERARLGVGFEMLGWAMGEHLPTGATAAAAAGIRSGDETGALPTLEDMLKLPIFNNEAFRSSPMFGKPTVSDAHQPQALTGELFLESADAPTTIDLHNLDLMSDFLSNAPAMLGGPLFGGGGGGHSSGMSGPGMSMGMSLAMPLRQNGPPSQNQQQQRTGPVVEDDDYPGDLTASEAVKAVTQLLEASSRKLQKVTEEQQSGRGGGGGGTRKDRAAESPVLMNVRLDKSSRVQPQPQAQDAAQPVIPEATVQAILQARERQQEAFDEDGSNIDAISVDGDVDAFDEAEDDEYYSDDDEQYEEDEEYDEDEDGGLYLSDGEEESDYSRDGSSCYDSEAEEEGDDEQYPIAEVMPFHAPIRRKRNSHSAEQNTGPYLAGGPATPPRPHYSTIPYLPGSRRNPVTGKQMREILDRLSPAARHNYQQALIREHQLEMEMEKHGHGHGHGGQHHRPTTAAPVQQPMLQSIPYPVPPPQQAEQARQPSVLDDPAVMDQAVDELFSWIKAVIWTIEQHAIRAARAQMEAKGVSGKTTEMEQAPASSANQMPKAGGMGATTWTPKATPDGERMRAMMRTVGIDVAPA</sequence>
<feature type="compositionally biased region" description="Acidic residues" evidence="1">
    <location>
        <begin position="641"/>
        <end position="651"/>
    </location>
</feature>
<feature type="compositionally biased region" description="Pro residues" evidence="1">
    <location>
        <begin position="106"/>
        <end position="120"/>
    </location>
</feature>
<evidence type="ECO:0000256" key="1">
    <source>
        <dbReference type="SAM" id="MobiDB-lite"/>
    </source>
</evidence>
<feature type="region of interest" description="Disordered" evidence="1">
    <location>
        <begin position="566"/>
        <end position="691"/>
    </location>
</feature>
<feature type="compositionally biased region" description="Low complexity" evidence="1">
    <location>
        <begin position="64"/>
        <end position="78"/>
    </location>
</feature>
<proteinExistence type="predicted"/>
<feature type="region of interest" description="Disordered" evidence="1">
    <location>
        <begin position="768"/>
        <end position="788"/>
    </location>
</feature>
<feature type="region of interest" description="Disordered" evidence="1">
    <location>
        <begin position="429"/>
        <end position="476"/>
    </location>
</feature>
<evidence type="ECO:0000313" key="3">
    <source>
        <dbReference type="Proteomes" id="UP000620104"/>
    </source>
</evidence>
<dbReference type="AlphaFoldDB" id="A0A8H3TMH3"/>
<organism evidence="2 3">
    <name type="scientific">Naganishia liquefaciens</name>
    <dbReference type="NCBI Taxonomy" id="104408"/>
    <lineage>
        <taxon>Eukaryota</taxon>
        <taxon>Fungi</taxon>
        <taxon>Dikarya</taxon>
        <taxon>Basidiomycota</taxon>
        <taxon>Agaricomycotina</taxon>
        <taxon>Tremellomycetes</taxon>
        <taxon>Filobasidiales</taxon>
        <taxon>Filobasidiaceae</taxon>
        <taxon>Naganishia</taxon>
    </lineage>
</organism>
<dbReference type="OrthoDB" id="2593363at2759"/>
<name>A0A8H3TMH3_9TREE</name>
<feature type="compositionally biased region" description="Basic and acidic residues" evidence="1">
    <location>
        <begin position="41"/>
        <end position="63"/>
    </location>
</feature>
<feature type="compositionally biased region" description="Acidic residues" evidence="1">
    <location>
        <begin position="585"/>
        <end position="629"/>
    </location>
</feature>
<dbReference type="PANTHER" id="PTHR48125">
    <property type="entry name" value="LP07818P1"/>
    <property type="match status" value="1"/>
</dbReference>
<evidence type="ECO:0000313" key="2">
    <source>
        <dbReference type="EMBL" id="GHJ83728.1"/>
    </source>
</evidence>
<dbReference type="PANTHER" id="PTHR48125:SF12">
    <property type="entry name" value="AT HOOK TRANSCRIPTION FACTOR FAMILY-RELATED"/>
    <property type="match status" value="1"/>
</dbReference>
<dbReference type="EMBL" id="BLZA01000002">
    <property type="protein sequence ID" value="GHJ83728.1"/>
    <property type="molecule type" value="Genomic_DNA"/>
</dbReference>